<dbReference type="GO" id="GO:0042254">
    <property type="term" value="P:ribosome biogenesis"/>
    <property type="evidence" value="ECO:0007669"/>
    <property type="project" value="UniProtKB-KW"/>
</dbReference>
<accession>A0A6A4IIX5</accession>
<gene>
    <name evidence="7" type="ORF">BT96DRAFT_1013109</name>
</gene>
<feature type="region of interest" description="Disordered" evidence="6">
    <location>
        <begin position="159"/>
        <end position="221"/>
    </location>
</feature>
<evidence type="ECO:0000313" key="8">
    <source>
        <dbReference type="Proteomes" id="UP000799118"/>
    </source>
</evidence>
<evidence type="ECO:0000256" key="3">
    <source>
        <dbReference type="ARBA" id="ARBA00022517"/>
    </source>
</evidence>
<dbReference type="Pfam" id="PF04939">
    <property type="entry name" value="RRS1"/>
    <property type="match status" value="1"/>
</dbReference>
<keyword evidence="3 5" id="KW-0690">Ribosome biogenesis</keyword>
<proteinExistence type="inferred from homology"/>
<sequence>MDVSNILAEHAEKIKSTQVETENPLDIDIGYLTVTDPNPIDVESYESSLESHLLSLARTGTQSLLNSSLLPSTNLNNLPRAKPLPKPKPPTKWELFARAKGIQGKTKERRVKKVWDEERGEWVNRWGKDGKNKQVEDQWITEVPLNADVDHDPRKIARDERKARVQKNKKQQEANVARAQKTSTSTSSNPRPEREAHKTQLERTLAMSRTSTASMGKFDRKLEGEKKLKGIKRKFDPAEGSISAEAKASIDILQKMNSDARKTRITDAQRPGRPSKKARTSGPSSGAAGADQDPEDKVLNVRKAVRFASKGRGGVALGRERERSGRGGSGRGRGRGGGRGGKR</sequence>
<dbReference type="EMBL" id="ML769389">
    <property type="protein sequence ID" value="KAE9408957.1"/>
    <property type="molecule type" value="Genomic_DNA"/>
</dbReference>
<evidence type="ECO:0000313" key="7">
    <source>
        <dbReference type="EMBL" id="KAE9408957.1"/>
    </source>
</evidence>
<dbReference type="InterPro" id="IPR007023">
    <property type="entry name" value="Ribosom_reg"/>
</dbReference>
<evidence type="ECO:0000256" key="1">
    <source>
        <dbReference type="ARBA" id="ARBA00004123"/>
    </source>
</evidence>
<feature type="compositionally biased region" description="Basic residues" evidence="6">
    <location>
        <begin position="332"/>
        <end position="343"/>
    </location>
</feature>
<feature type="compositionally biased region" description="Basic and acidic residues" evidence="6">
    <location>
        <begin position="191"/>
        <end position="201"/>
    </location>
</feature>
<keyword evidence="4 5" id="KW-0539">Nucleus</keyword>
<feature type="compositionally biased region" description="Polar residues" evidence="6">
    <location>
        <begin position="180"/>
        <end position="190"/>
    </location>
</feature>
<dbReference type="AlphaFoldDB" id="A0A6A4IIX5"/>
<dbReference type="OrthoDB" id="28455at2759"/>
<organism evidence="7 8">
    <name type="scientific">Gymnopus androsaceus JB14</name>
    <dbReference type="NCBI Taxonomy" id="1447944"/>
    <lineage>
        <taxon>Eukaryota</taxon>
        <taxon>Fungi</taxon>
        <taxon>Dikarya</taxon>
        <taxon>Basidiomycota</taxon>
        <taxon>Agaricomycotina</taxon>
        <taxon>Agaricomycetes</taxon>
        <taxon>Agaricomycetidae</taxon>
        <taxon>Agaricales</taxon>
        <taxon>Marasmiineae</taxon>
        <taxon>Omphalotaceae</taxon>
        <taxon>Gymnopus</taxon>
    </lineage>
</organism>
<keyword evidence="8" id="KW-1185">Reference proteome</keyword>
<name>A0A6A4IIX5_9AGAR</name>
<evidence type="ECO:0000256" key="5">
    <source>
        <dbReference type="RuleBase" id="RU364132"/>
    </source>
</evidence>
<comment type="similarity">
    <text evidence="2 5">Belongs to the RRS1 family.</text>
</comment>
<feature type="compositionally biased region" description="Basic and acidic residues" evidence="6">
    <location>
        <begin position="258"/>
        <end position="267"/>
    </location>
</feature>
<dbReference type="Proteomes" id="UP000799118">
    <property type="component" value="Unassembled WGS sequence"/>
</dbReference>
<evidence type="ECO:0000256" key="2">
    <source>
        <dbReference type="ARBA" id="ARBA00010077"/>
    </source>
</evidence>
<dbReference type="GO" id="GO:0005634">
    <property type="term" value="C:nucleus"/>
    <property type="evidence" value="ECO:0007669"/>
    <property type="project" value="UniProtKB-SubCell"/>
</dbReference>
<protein>
    <recommendedName>
        <fullName evidence="5">Ribosome biogenesis regulatory protein</fullName>
    </recommendedName>
</protein>
<evidence type="ECO:0000256" key="6">
    <source>
        <dbReference type="SAM" id="MobiDB-lite"/>
    </source>
</evidence>
<comment type="function">
    <text evidence="5">Involved in ribosomal large subunit assembly.</text>
</comment>
<comment type="subcellular location">
    <subcellularLocation>
        <location evidence="1 5">Nucleus</location>
    </subcellularLocation>
</comment>
<reference evidence="7" key="1">
    <citation type="journal article" date="2019" name="Environ. Microbiol.">
        <title>Fungal ecological strategies reflected in gene transcription - a case study of two litter decomposers.</title>
        <authorList>
            <person name="Barbi F."/>
            <person name="Kohler A."/>
            <person name="Barry K."/>
            <person name="Baskaran P."/>
            <person name="Daum C."/>
            <person name="Fauchery L."/>
            <person name="Ihrmark K."/>
            <person name="Kuo A."/>
            <person name="LaButti K."/>
            <person name="Lipzen A."/>
            <person name="Morin E."/>
            <person name="Grigoriev I.V."/>
            <person name="Henrissat B."/>
            <person name="Lindahl B."/>
            <person name="Martin F."/>
        </authorList>
    </citation>
    <scope>NUCLEOTIDE SEQUENCE</scope>
    <source>
        <strain evidence="7">JB14</strain>
    </source>
</reference>
<evidence type="ECO:0000256" key="4">
    <source>
        <dbReference type="ARBA" id="ARBA00023242"/>
    </source>
</evidence>
<feature type="region of interest" description="Disordered" evidence="6">
    <location>
        <begin position="255"/>
        <end position="343"/>
    </location>
</feature>